<dbReference type="AlphaFoldDB" id="A0A6J3R631"/>
<evidence type="ECO:0000256" key="3">
    <source>
        <dbReference type="ARBA" id="ARBA00007167"/>
    </source>
</evidence>
<evidence type="ECO:0000256" key="1">
    <source>
        <dbReference type="ARBA" id="ARBA00004123"/>
    </source>
</evidence>
<evidence type="ECO:0000313" key="15">
    <source>
        <dbReference type="RefSeq" id="XP_033709894.1"/>
    </source>
</evidence>
<evidence type="ECO:0000256" key="6">
    <source>
        <dbReference type="ARBA" id="ARBA00023015"/>
    </source>
</evidence>
<evidence type="ECO:0000313" key="14">
    <source>
        <dbReference type="Proteomes" id="UP000245320"/>
    </source>
</evidence>
<dbReference type="GO" id="GO:0045944">
    <property type="term" value="P:positive regulation of transcription by RNA polymerase II"/>
    <property type="evidence" value="ECO:0007669"/>
    <property type="project" value="TreeGrafter"/>
</dbReference>
<dbReference type="Pfam" id="PF12884">
    <property type="entry name" value="TORC_N"/>
    <property type="match status" value="1"/>
</dbReference>
<dbReference type="InterPro" id="IPR024784">
    <property type="entry name" value="TORC_M"/>
</dbReference>
<evidence type="ECO:0000256" key="9">
    <source>
        <dbReference type="ARBA" id="ARBA00023242"/>
    </source>
</evidence>
<keyword evidence="5" id="KW-0597">Phosphoprotein</keyword>
<feature type="region of interest" description="Disordered" evidence="10">
    <location>
        <begin position="191"/>
        <end position="220"/>
    </location>
</feature>
<feature type="compositionally biased region" description="Polar residues" evidence="10">
    <location>
        <begin position="363"/>
        <end position="397"/>
    </location>
</feature>
<protein>
    <submittedName>
        <fullName evidence="15">CREB-regulated transcription coactivator 1 isoform X7</fullName>
    </submittedName>
</protein>
<feature type="region of interest" description="Disordered" evidence="10">
    <location>
        <begin position="141"/>
        <end position="173"/>
    </location>
</feature>
<dbReference type="Pfam" id="PF12885">
    <property type="entry name" value="TORC_M"/>
    <property type="match status" value="1"/>
</dbReference>
<dbReference type="Pfam" id="PF12886">
    <property type="entry name" value="TORC_C"/>
    <property type="match status" value="1"/>
</dbReference>
<keyword evidence="8" id="KW-0804">Transcription</keyword>
<dbReference type="GO" id="GO:0008140">
    <property type="term" value="F:cAMP response element binding protein binding"/>
    <property type="evidence" value="ECO:0007669"/>
    <property type="project" value="InterPro"/>
</dbReference>
<evidence type="ECO:0000256" key="2">
    <source>
        <dbReference type="ARBA" id="ARBA00004496"/>
    </source>
</evidence>
<name>A0A6J3R631_TURTR</name>
<dbReference type="InterPro" id="IPR024786">
    <property type="entry name" value="TORC"/>
</dbReference>
<evidence type="ECO:0000256" key="5">
    <source>
        <dbReference type="ARBA" id="ARBA00022553"/>
    </source>
</evidence>
<evidence type="ECO:0000256" key="4">
    <source>
        <dbReference type="ARBA" id="ARBA00022490"/>
    </source>
</evidence>
<evidence type="ECO:0000259" key="11">
    <source>
        <dbReference type="Pfam" id="PF12884"/>
    </source>
</evidence>
<dbReference type="GO" id="GO:0005737">
    <property type="term" value="C:cytoplasm"/>
    <property type="evidence" value="ECO:0007669"/>
    <property type="project" value="UniProtKB-SubCell"/>
</dbReference>
<feature type="region of interest" description="Disordered" evidence="10">
    <location>
        <begin position="255"/>
        <end position="400"/>
    </location>
</feature>
<dbReference type="PANTHER" id="PTHR13589">
    <property type="entry name" value="CREB-REGULATED TRANSCRIPTION COACTIVATOR"/>
    <property type="match status" value="1"/>
</dbReference>
<feature type="compositionally biased region" description="Polar residues" evidence="10">
    <location>
        <begin position="271"/>
        <end position="283"/>
    </location>
</feature>
<feature type="domain" description="Transducer of regulated CREB activity middle" evidence="12">
    <location>
        <begin position="148"/>
        <end position="292"/>
    </location>
</feature>
<comment type="subcellular location">
    <subcellularLocation>
        <location evidence="2">Cytoplasm</location>
    </subcellularLocation>
    <subcellularLocation>
        <location evidence="1">Nucleus</location>
    </subcellularLocation>
</comment>
<proteinExistence type="inferred from homology"/>
<evidence type="ECO:0000259" key="12">
    <source>
        <dbReference type="Pfam" id="PF12885"/>
    </source>
</evidence>
<keyword evidence="4" id="KW-0963">Cytoplasm</keyword>
<gene>
    <name evidence="15" type="primary">CRTC1</name>
</gene>
<dbReference type="GO" id="GO:0005634">
    <property type="term" value="C:nucleus"/>
    <property type="evidence" value="ECO:0007669"/>
    <property type="project" value="UniProtKB-SubCell"/>
</dbReference>
<keyword evidence="14" id="KW-1185">Reference proteome</keyword>
<feature type="domain" description="Transducer of regulated CREB activity C-terminal" evidence="13">
    <location>
        <begin position="476"/>
        <end position="551"/>
    </location>
</feature>
<keyword evidence="6" id="KW-0805">Transcription regulation</keyword>
<comment type="similarity">
    <text evidence="3">Belongs to the TORC family.</text>
</comment>
<organism evidence="14 15">
    <name type="scientific">Tursiops truncatus</name>
    <name type="common">Atlantic bottle-nosed dolphin</name>
    <name type="synonym">Delphinus truncatus</name>
    <dbReference type="NCBI Taxonomy" id="9739"/>
    <lineage>
        <taxon>Eukaryota</taxon>
        <taxon>Metazoa</taxon>
        <taxon>Chordata</taxon>
        <taxon>Craniata</taxon>
        <taxon>Vertebrata</taxon>
        <taxon>Euteleostomi</taxon>
        <taxon>Mammalia</taxon>
        <taxon>Eutheria</taxon>
        <taxon>Laurasiatheria</taxon>
        <taxon>Artiodactyla</taxon>
        <taxon>Whippomorpha</taxon>
        <taxon>Cetacea</taxon>
        <taxon>Odontoceti</taxon>
        <taxon>Delphinidae</taxon>
        <taxon>Tursiops</taxon>
    </lineage>
</organism>
<evidence type="ECO:0000256" key="7">
    <source>
        <dbReference type="ARBA" id="ARBA00023159"/>
    </source>
</evidence>
<dbReference type="GO" id="GO:0051289">
    <property type="term" value="P:protein homotetramerization"/>
    <property type="evidence" value="ECO:0007669"/>
    <property type="project" value="InterPro"/>
</dbReference>
<dbReference type="CTD" id="23373"/>
<dbReference type="Proteomes" id="UP000245320">
    <property type="component" value="Chromosome 3"/>
</dbReference>
<sequence length="551" mass="58862">MATSNNPRKFSEKIALHNQKQAEETAAFEEVMKDLSLTRAARLQLQKSQYLQLGPSRGQYYGGSLPNVNQIGSGTVDLPFQTPFQSSGLDTSRTTRHHGLVDRVYRERGRLGSPHRRPLSVDKHGRQADSCPYGTVYLSPPADTSWRRTNSDSALHQSTMTPTQPEPFTGGSQDVHQKKVLLLTVPGMEETTSEMDKNLSKQAWDTKKTGSRPKSCEVPGINIFPSADQENTTALIPATHNTGGSLPDLTNIHFPSPLPTPLDPEEPTFPALSSSSSTGNLAANLTHLGIGGAGQGMSTPGSSPQHRPAGVSPLSLSTEARRQQAQQVSPTLSPLSPITQSPPENSGQPPMGIDTASAPALQQYRTSAGSPANQSPTSPVSNQGFSPGSSPQHSSTLGGVFGDSYYEQQMAARQANALSHQLEQFNMIENAISSSSLYSPGSTLNYSQAAMMGLTGSHGSLPDTQQLSFPSHGSIPNIILTVTGESPPSLSKELTSTLAGVGDVSFDSDNQFPLDELKIDPLTLDGLHMLNDPDMVLADPATEDTFRMDRL</sequence>
<evidence type="ECO:0000256" key="10">
    <source>
        <dbReference type="SAM" id="MobiDB-lite"/>
    </source>
</evidence>
<dbReference type="InterPro" id="IPR024783">
    <property type="entry name" value="TORC_N"/>
</dbReference>
<keyword evidence="7" id="KW-0010">Activator</keyword>
<accession>A0A6J3R631</accession>
<keyword evidence="9" id="KW-0539">Nucleus</keyword>
<feature type="compositionally biased region" description="Polar residues" evidence="10">
    <location>
        <begin position="314"/>
        <end position="348"/>
    </location>
</feature>
<evidence type="ECO:0000256" key="8">
    <source>
        <dbReference type="ARBA" id="ARBA00023163"/>
    </source>
</evidence>
<dbReference type="InterPro" id="IPR024785">
    <property type="entry name" value="TORC_C"/>
</dbReference>
<dbReference type="RefSeq" id="XP_033709894.1">
    <property type="nucleotide sequence ID" value="XM_033854003.1"/>
</dbReference>
<feature type="compositionally biased region" description="Polar residues" evidence="10">
    <location>
        <begin position="151"/>
        <end position="163"/>
    </location>
</feature>
<evidence type="ECO:0000259" key="13">
    <source>
        <dbReference type="Pfam" id="PF12886"/>
    </source>
</evidence>
<feature type="compositionally biased region" description="Basic and acidic residues" evidence="10">
    <location>
        <begin position="194"/>
        <end position="208"/>
    </location>
</feature>
<feature type="compositionally biased region" description="Polar residues" evidence="10">
    <location>
        <begin position="296"/>
        <end position="305"/>
    </location>
</feature>
<reference evidence="15" key="1">
    <citation type="submission" date="2025-08" db="UniProtKB">
        <authorList>
            <consortium name="RefSeq"/>
        </authorList>
    </citation>
    <scope>IDENTIFICATION</scope>
    <source>
        <tissue evidence="15">Spleen</tissue>
    </source>
</reference>
<dbReference type="PANTHER" id="PTHR13589:SF14">
    <property type="entry name" value="CREB-REGULATED TRANSCRIPTION COACTIVATOR 1"/>
    <property type="match status" value="1"/>
</dbReference>
<feature type="domain" description="Transducer of regulated CREB activity N-terminal" evidence="11">
    <location>
        <begin position="6"/>
        <end position="66"/>
    </location>
</feature>